<keyword evidence="1" id="KW-0812">Transmembrane</keyword>
<reference evidence="2" key="1">
    <citation type="submission" date="2009-04" db="EMBL/GenBank/DDBJ databases">
        <title>Plant-parasitic nematodes: from genomics to functional analysis.</title>
        <authorList>
            <person name="Jacob J."/>
        </authorList>
    </citation>
    <scope>NUCLEOTIDE SEQUENCE</scope>
</reference>
<evidence type="ECO:0000313" key="2">
    <source>
        <dbReference type="EMBL" id="CAY39368.1"/>
    </source>
</evidence>
<organism evidence="2">
    <name type="scientific">Radopholus similis</name>
    <name type="common">Burrowing nematode worm</name>
    <name type="synonym">Tylenchus similis</name>
    <dbReference type="NCBI Taxonomy" id="46012"/>
    <lineage>
        <taxon>Eukaryota</taxon>
        <taxon>Metazoa</taxon>
        <taxon>Ecdysozoa</taxon>
        <taxon>Nematoda</taxon>
        <taxon>Chromadorea</taxon>
        <taxon>Rhabditida</taxon>
        <taxon>Tylenchina</taxon>
        <taxon>Tylenchomorpha</taxon>
        <taxon>Tylenchoidea</taxon>
        <taxon>Pratylenchidae</taxon>
        <taxon>Radopholinae</taxon>
        <taxon>Radopholus</taxon>
    </lineage>
</organism>
<proteinExistence type="predicted"/>
<feature type="transmembrane region" description="Helical" evidence="1">
    <location>
        <begin position="65"/>
        <end position="85"/>
    </location>
</feature>
<gene>
    <name evidence="2" type="primary">atp6</name>
</gene>
<geneLocation type="mitochondrion" evidence="2"/>
<dbReference type="AlphaFoldDB" id="C7TQP3"/>
<dbReference type="EMBL" id="FN313571">
    <property type="protein sequence ID" value="CAY39368.1"/>
    <property type="molecule type" value="Genomic_DNA"/>
</dbReference>
<sequence length="199" mass="24592">MMNMIFVLMMFLLNFFFISYIFFKNYNFLKVMMIYYYNNLIFFYLNFNLDLIMSYFILIHFYKIWFLFVFFSYLPFFYSFFLYMIPLITLYLFFMVFITMLMNISFTMSLISGDIELKMMYEIFVMELFGNLIRPIALFMRLLINLILGHFIKLIIVSFILANYWNYIFLIIFSMLVEFLVILVQLHIFLVLIMFYLGE</sequence>
<feature type="transmembrane region" description="Helical" evidence="1">
    <location>
        <begin position="35"/>
        <end position="58"/>
    </location>
</feature>
<feature type="transmembrane region" description="Helical" evidence="1">
    <location>
        <begin position="167"/>
        <end position="197"/>
    </location>
</feature>
<reference evidence="2" key="2">
    <citation type="submission" date="2009-04" db="EMBL/GenBank/DDBJ databases">
        <title>The mitochondrial genome of Radopholus similis.</title>
        <authorList>
            <person name="Jacob J."/>
            <person name="Vanholm B."/>
            <person name="Vanleeuwen T."/>
            <person name="Devreese B."/>
            <person name="Gheysen G."/>
        </authorList>
    </citation>
    <scope>NUCLEOTIDE SEQUENCE</scope>
</reference>
<accession>C7TQP3</accession>
<name>C7TQP3_RADSI</name>
<protein>
    <submittedName>
        <fullName evidence="2">ATP synthase F0 subunit 6</fullName>
    </submittedName>
</protein>
<keyword evidence="1" id="KW-1133">Transmembrane helix</keyword>
<evidence type="ECO:0000256" key="1">
    <source>
        <dbReference type="SAM" id="Phobius"/>
    </source>
</evidence>
<keyword evidence="1" id="KW-0472">Membrane</keyword>
<feature type="transmembrane region" description="Helical" evidence="1">
    <location>
        <begin position="142"/>
        <end position="161"/>
    </location>
</feature>
<keyword evidence="2" id="KW-0496">Mitochondrion</keyword>
<feature type="transmembrane region" description="Helical" evidence="1">
    <location>
        <begin position="91"/>
        <end position="111"/>
    </location>
</feature>
<feature type="transmembrane region" description="Helical" evidence="1">
    <location>
        <begin position="5"/>
        <end position="23"/>
    </location>
</feature>